<evidence type="ECO:0000313" key="4">
    <source>
        <dbReference type="Proteomes" id="UP000325577"/>
    </source>
</evidence>
<dbReference type="InterPro" id="IPR046960">
    <property type="entry name" value="PPR_At4g14850-like_plant"/>
</dbReference>
<gene>
    <name evidence="3" type="ORF">F0562_001642</name>
</gene>
<sequence length="115" mass="12552">MWVFDQMPERNSVTWSAMMAAYGMHGNFGEMFGLFEQMADEGILPDGMTFTTILTACSHGGCMDEAEALIEGMEVEPDEALWGALLGACKIYGKVEVAERVAEKVYGRTLSAVSL</sequence>
<dbReference type="GO" id="GO:0003723">
    <property type="term" value="F:RNA binding"/>
    <property type="evidence" value="ECO:0007669"/>
    <property type="project" value="InterPro"/>
</dbReference>
<dbReference type="InterPro" id="IPR002885">
    <property type="entry name" value="PPR_rpt"/>
</dbReference>
<dbReference type="Gene3D" id="1.25.40.10">
    <property type="entry name" value="Tetratricopeptide repeat domain"/>
    <property type="match status" value="1"/>
</dbReference>
<dbReference type="NCBIfam" id="TIGR00756">
    <property type="entry name" value="PPR"/>
    <property type="match status" value="2"/>
</dbReference>
<dbReference type="Proteomes" id="UP000325577">
    <property type="component" value="Linkage Group LG0"/>
</dbReference>
<dbReference type="AlphaFoldDB" id="A0A5J5C7L0"/>
<dbReference type="PANTHER" id="PTHR47926">
    <property type="entry name" value="PENTATRICOPEPTIDE REPEAT-CONTAINING PROTEIN"/>
    <property type="match status" value="1"/>
</dbReference>
<evidence type="ECO:0000256" key="2">
    <source>
        <dbReference type="PROSITE-ProRule" id="PRU00708"/>
    </source>
</evidence>
<dbReference type="Pfam" id="PF13041">
    <property type="entry name" value="PPR_2"/>
    <property type="match status" value="1"/>
</dbReference>
<organism evidence="3 4">
    <name type="scientific">Nyssa sinensis</name>
    <dbReference type="NCBI Taxonomy" id="561372"/>
    <lineage>
        <taxon>Eukaryota</taxon>
        <taxon>Viridiplantae</taxon>
        <taxon>Streptophyta</taxon>
        <taxon>Embryophyta</taxon>
        <taxon>Tracheophyta</taxon>
        <taxon>Spermatophyta</taxon>
        <taxon>Magnoliopsida</taxon>
        <taxon>eudicotyledons</taxon>
        <taxon>Gunneridae</taxon>
        <taxon>Pentapetalae</taxon>
        <taxon>asterids</taxon>
        <taxon>Cornales</taxon>
        <taxon>Nyssaceae</taxon>
        <taxon>Nyssa</taxon>
    </lineage>
</organism>
<proteinExistence type="predicted"/>
<reference evidence="3 4" key="1">
    <citation type="submission" date="2019-09" db="EMBL/GenBank/DDBJ databases">
        <title>A chromosome-level genome assembly of the Chinese tupelo Nyssa sinensis.</title>
        <authorList>
            <person name="Yang X."/>
            <person name="Kang M."/>
            <person name="Yang Y."/>
            <person name="Xiong H."/>
            <person name="Wang M."/>
            <person name="Zhang Z."/>
            <person name="Wang Z."/>
            <person name="Wu H."/>
            <person name="Ma T."/>
            <person name="Liu J."/>
            <person name="Xi Z."/>
        </authorList>
    </citation>
    <scope>NUCLEOTIDE SEQUENCE [LARGE SCALE GENOMIC DNA]</scope>
    <source>
        <strain evidence="3">J267</strain>
        <tissue evidence="3">Leaf</tissue>
    </source>
</reference>
<evidence type="ECO:0000313" key="3">
    <source>
        <dbReference type="EMBL" id="KAA8549950.1"/>
    </source>
</evidence>
<dbReference type="OrthoDB" id="1731741at2759"/>
<name>A0A5J5C7L0_9ASTE</name>
<keyword evidence="4" id="KW-1185">Reference proteome</keyword>
<accession>A0A5J5C7L0</accession>
<evidence type="ECO:0008006" key="5">
    <source>
        <dbReference type="Google" id="ProtNLM"/>
    </source>
</evidence>
<dbReference type="PROSITE" id="PS51375">
    <property type="entry name" value="PPR"/>
    <property type="match status" value="1"/>
</dbReference>
<protein>
    <recommendedName>
        <fullName evidence="5">Pentacotripeptide-repeat region of PRORP domain-containing protein</fullName>
    </recommendedName>
</protein>
<dbReference type="GO" id="GO:0009451">
    <property type="term" value="P:RNA modification"/>
    <property type="evidence" value="ECO:0007669"/>
    <property type="project" value="InterPro"/>
</dbReference>
<keyword evidence="1" id="KW-0677">Repeat</keyword>
<dbReference type="EMBL" id="CM018031">
    <property type="protein sequence ID" value="KAA8549950.1"/>
    <property type="molecule type" value="Genomic_DNA"/>
</dbReference>
<feature type="repeat" description="PPR" evidence="2">
    <location>
        <begin position="11"/>
        <end position="45"/>
    </location>
</feature>
<evidence type="ECO:0000256" key="1">
    <source>
        <dbReference type="ARBA" id="ARBA00022737"/>
    </source>
</evidence>
<dbReference type="InterPro" id="IPR011990">
    <property type="entry name" value="TPR-like_helical_dom_sf"/>
</dbReference>